<proteinExistence type="predicted"/>
<dbReference type="Proteomes" id="UP000464178">
    <property type="component" value="Chromosome"/>
</dbReference>
<dbReference type="RefSeq" id="WP_162665938.1">
    <property type="nucleotide sequence ID" value="NZ_LR593886.1"/>
</dbReference>
<protein>
    <submittedName>
        <fullName evidence="1">Uncharacterized protein</fullName>
    </submittedName>
</protein>
<reference evidence="1 2" key="1">
    <citation type="submission" date="2019-05" db="EMBL/GenBank/DDBJ databases">
        <authorList>
            <consortium name="Science for Life Laboratories"/>
        </authorList>
    </citation>
    <scope>NUCLEOTIDE SEQUENCE [LARGE SCALE GENOMIC DNA]</scope>
    <source>
        <strain evidence="1">Soil9</strain>
    </source>
</reference>
<sequence length="142" mass="15345">MSAPVYVLPPLLTGPAQTAPASTDVVDLLRQLVALQQEQVSLLKAQSAAHDPLSRWRALLARWTGEFPGIGGTCKQVLPAIERAYLGLVREVTDKLTEDAEVLTDEFVLAEFLDRYGTKLAQMGNIVNQLTPLADASSTENG</sequence>
<evidence type="ECO:0000313" key="2">
    <source>
        <dbReference type="Proteomes" id="UP000464178"/>
    </source>
</evidence>
<name>A0A6P2CUJ7_9BACT</name>
<dbReference type="EMBL" id="LR593886">
    <property type="protein sequence ID" value="VTR90860.1"/>
    <property type="molecule type" value="Genomic_DNA"/>
</dbReference>
<evidence type="ECO:0000313" key="1">
    <source>
        <dbReference type="EMBL" id="VTR90860.1"/>
    </source>
</evidence>
<dbReference type="AlphaFoldDB" id="A0A6P2CUJ7"/>
<organism evidence="1 2">
    <name type="scientific">Gemmata massiliana</name>
    <dbReference type="NCBI Taxonomy" id="1210884"/>
    <lineage>
        <taxon>Bacteria</taxon>
        <taxon>Pseudomonadati</taxon>
        <taxon>Planctomycetota</taxon>
        <taxon>Planctomycetia</taxon>
        <taxon>Gemmatales</taxon>
        <taxon>Gemmataceae</taxon>
        <taxon>Gemmata</taxon>
    </lineage>
</organism>
<dbReference type="KEGG" id="gms:SOIL9_68540"/>
<accession>A0A6P2CUJ7</accession>
<keyword evidence="2" id="KW-1185">Reference proteome</keyword>
<gene>
    <name evidence="1" type="ORF">SOIL9_68540</name>
</gene>